<feature type="transmembrane region" description="Helical" evidence="9">
    <location>
        <begin position="790"/>
        <end position="809"/>
    </location>
</feature>
<name>A0ABT3G4J5_9BACT</name>
<dbReference type="PROSITE" id="PS50006">
    <property type="entry name" value="FHA_DOMAIN"/>
    <property type="match status" value="1"/>
</dbReference>
<keyword evidence="3 9" id="KW-0812">Transmembrane</keyword>
<dbReference type="SUPFAM" id="SSF49879">
    <property type="entry name" value="SMAD/FHA domain"/>
    <property type="match status" value="1"/>
</dbReference>
<dbReference type="RefSeq" id="WP_264514316.1">
    <property type="nucleotide sequence ID" value="NZ_JAPDDR010000007.1"/>
</dbReference>
<dbReference type="Pfam" id="PF01061">
    <property type="entry name" value="ABC2_membrane"/>
    <property type="match status" value="1"/>
</dbReference>
<dbReference type="SUPFAM" id="SSF52540">
    <property type="entry name" value="P-loop containing nucleoside triphosphate hydrolases"/>
    <property type="match status" value="1"/>
</dbReference>
<dbReference type="PROSITE" id="PS50893">
    <property type="entry name" value="ABC_TRANSPORTER_2"/>
    <property type="match status" value="1"/>
</dbReference>
<comment type="caution">
    <text evidence="12">The sequence shown here is derived from an EMBL/GenBank/DDBJ whole genome shotgun (WGS) entry which is preliminary data.</text>
</comment>
<protein>
    <submittedName>
        <fullName evidence="12">ATP-binding cassette domain-containing protein</fullName>
    </submittedName>
</protein>
<feature type="transmembrane region" description="Helical" evidence="9">
    <location>
        <begin position="530"/>
        <end position="551"/>
    </location>
</feature>
<dbReference type="InterPro" id="IPR003439">
    <property type="entry name" value="ABC_transporter-like_ATP-bd"/>
</dbReference>
<evidence type="ECO:0000256" key="2">
    <source>
        <dbReference type="ARBA" id="ARBA00022448"/>
    </source>
</evidence>
<keyword evidence="7 9" id="KW-0472">Membrane</keyword>
<dbReference type="Gene3D" id="3.40.50.300">
    <property type="entry name" value="P-loop containing nucleotide triphosphate hydrolases"/>
    <property type="match status" value="1"/>
</dbReference>
<keyword evidence="13" id="KW-1185">Reference proteome</keyword>
<dbReference type="SMART" id="SM00382">
    <property type="entry name" value="AAA"/>
    <property type="match status" value="1"/>
</dbReference>
<dbReference type="PANTHER" id="PTHR48041:SF139">
    <property type="entry name" value="PROTEIN SCARLET"/>
    <property type="match status" value="1"/>
</dbReference>
<feature type="domain" description="ABC transporter" evidence="11">
    <location>
        <begin position="205"/>
        <end position="441"/>
    </location>
</feature>
<dbReference type="PROSITE" id="PS00211">
    <property type="entry name" value="ABC_TRANSPORTER_1"/>
    <property type="match status" value="1"/>
</dbReference>
<feature type="transmembrane region" description="Helical" evidence="9">
    <location>
        <begin position="558"/>
        <end position="578"/>
    </location>
</feature>
<feature type="region of interest" description="Disordered" evidence="8">
    <location>
        <begin position="655"/>
        <end position="696"/>
    </location>
</feature>
<reference evidence="12" key="1">
    <citation type="submission" date="2022-10" db="EMBL/GenBank/DDBJ databases">
        <title>Luteolibacter sp. GHJ8, whole genome shotgun sequencing project.</title>
        <authorList>
            <person name="Zhao G."/>
            <person name="Shen L."/>
        </authorList>
    </citation>
    <scope>NUCLEOTIDE SEQUENCE</scope>
    <source>
        <strain evidence="12">GHJ8</strain>
    </source>
</reference>
<evidence type="ECO:0000256" key="9">
    <source>
        <dbReference type="SAM" id="Phobius"/>
    </source>
</evidence>
<dbReference type="InterPro" id="IPR013525">
    <property type="entry name" value="ABC2_TM"/>
</dbReference>
<accession>A0ABT3G4J5</accession>
<evidence type="ECO:0000256" key="8">
    <source>
        <dbReference type="SAM" id="MobiDB-lite"/>
    </source>
</evidence>
<sequence>MEAELTIGQASGLVRFSLQKGSYGIAGLAAKRPTLVAAQGEPAPELIVEWDPALRALMWRPGNASRTATQALRPGETFALDQFTFGFSLKWDPPTLGGATWESLPLEAGRSYVFSRGGGDPAEAGDTVIGLDGQDRTISKTHARLRQEAGEWILSDHSSTETLLNGEPFTATKLIFGDRFKIGDYVFEFRGSKIDRVDHSGSGRVVADNLSVVVKDRQTGQPLSILNKVGVQIGTGDFIGVLGGSGSGKSTLLKALCGIRPADEGKVLIGGIDNLQLNKLRPGAIGYVPQDDIVHLELVVRDAFYLAARLRLKLPERQRKALADRTIDLLGLTEHAGKRVYHLSGGQRKRVSLGIELLSKPSVLFLDEPSSGLDPATEESLMELLQSLTLTNLTVVCTTHVLQKAYLFDRLIFIHGGRLIFEGNSSQARDFFVNRVSGIADSHHGSRSSGGMVKTSPLERIYSEVLRGKKSAAEWEKEFNEWPGRLVANATQAKEEEKQAAPQTREKKVPATTRFFTLLLRQWKILGADWLNLAFLFCQVLVIGLLIAVVSDEFGFRLFLGLIATMWFGCSNGAQQIVGELPIVQREQICGLGRNVYLSSKFVFQGFISCAQALLLFLIIVPVGSLIHPIDFDEENFKNMYEMRVAQDFAPPASETIEEEDEPFVPVDDESEDGAEAAPAETAAAEKPAEAEKKKPGILDLPPTWLVSAIAKTFVMEDSIIESGERPINNAEGLPVLGLDGQPMKYESIPVWRVLITGVSLKLFAFFGAALVGVGLGLAVSAWVRTPTQAVMWVPLLLIPQILFGGYVVTLPKMSPAVRAFSQVFPSYSCQRIIDVSNLYGRATPFTTNHTKHPVFLTGAAEPEEISWEERGEKVSESFDRESYVNTSWQNLAVNAEKLGQHKKIWEVAGTDAYGSEIKRKRDTVESRGDVKYSKGTPFLFTFPAVVACWVLLGWLLFCYVAGLFGIHCKTNG</sequence>
<dbReference type="Proteomes" id="UP001165653">
    <property type="component" value="Unassembled WGS sequence"/>
</dbReference>
<evidence type="ECO:0000256" key="5">
    <source>
        <dbReference type="ARBA" id="ARBA00022840"/>
    </source>
</evidence>
<dbReference type="PANTHER" id="PTHR48041">
    <property type="entry name" value="ABC TRANSPORTER G FAMILY MEMBER 28"/>
    <property type="match status" value="1"/>
</dbReference>
<keyword evidence="2" id="KW-0813">Transport</keyword>
<dbReference type="InterPro" id="IPR050352">
    <property type="entry name" value="ABCG_transporters"/>
</dbReference>
<feature type="transmembrane region" description="Helical" evidence="9">
    <location>
        <begin position="602"/>
        <end position="627"/>
    </location>
</feature>
<feature type="compositionally biased region" description="Low complexity" evidence="8">
    <location>
        <begin position="676"/>
        <end position="686"/>
    </location>
</feature>
<keyword evidence="6 9" id="KW-1133">Transmembrane helix</keyword>
<dbReference type="Pfam" id="PF00498">
    <property type="entry name" value="FHA"/>
    <property type="match status" value="1"/>
</dbReference>
<dbReference type="GO" id="GO:0005524">
    <property type="term" value="F:ATP binding"/>
    <property type="evidence" value="ECO:0007669"/>
    <property type="project" value="UniProtKB-KW"/>
</dbReference>
<evidence type="ECO:0000256" key="1">
    <source>
        <dbReference type="ARBA" id="ARBA00004141"/>
    </source>
</evidence>
<keyword evidence="5 12" id="KW-0067">ATP-binding</keyword>
<evidence type="ECO:0000259" key="11">
    <source>
        <dbReference type="PROSITE" id="PS50893"/>
    </source>
</evidence>
<gene>
    <name evidence="12" type="ORF">OJ996_14435</name>
</gene>
<evidence type="ECO:0000256" key="3">
    <source>
        <dbReference type="ARBA" id="ARBA00022692"/>
    </source>
</evidence>
<evidence type="ECO:0000313" key="12">
    <source>
        <dbReference type="EMBL" id="MCW1914781.1"/>
    </source>
</evidence>
<feature type="compositionally biased region" description="Acidic residues" evidence="8">
    <location>
        <begin position="656"/>
        <end position="675"/>
    </location>
</feature>
<feature type="transmembrane region" description="Helical" evidence="9">
    <location>
        <begin position="939"/>
        <end position="967"/>
    </location>
</feature>
<feature type="transmembrane region" description="Helical" evidence="9">
    <location>
        <begin position="763"/>
        <end position="784"/>
    </location>
</feature>
<dbReference type="Gene3D" id="2.60.200.20">
    <property type="match status" value="1"/>
</dbReference>
<dbReference type="InterPro" id="IPR017871">
    <property type="entry name" value="ABC_transporter-like_CS"/>
</dbReference>
<dbReference type="Pfam" id="PF00005">
    <property type="entry name" value="ABC_tran"/>
    <property type="match status" value="1"/>
</dbReference>
<dbReference type="InterPro" id="IPR027417">
    <property type="entry name" value="P-loop_NTPase"/>
</dbReference>
<dbReference type="CDD" id="cd00060">
    <property type="entry name" value="FHA"/>
    <property type="match status" value="1"/>
</dbReference>
<dbReference type="InterPro" id="IPR000253">
    <property type="entry name" value="FHA_dom"/>
</dbReference>
<evidence type="ECO:0000256" key="4">
    <source>
        <dbReference type="ARBA" id="ARBA00022741"/>
    </source>
</evidence>
<evidence type="ECO:0000256" key="6">
    <source>
        <dbReference type="ARBA" id="ARBA00022989"/>
    </source>
</evidence>
<dbReference type="InterPro" id="IPR003593">
    <property type="entry name" value="AAA+_ATPase"/>
</dbReference>
<dbReference type="EMBL" id="JAPDDR010000007">
    <property type="protein sequence ID" value="MCW1914781.1"/>
    <property type="molecule type" value="Genomic_DNA"/>
</dbReference>
<feature type="domain" description="FHA" evidence="10">
    <location>
        <begin position="119"/>
        <end position="169"/>
    </location>
</feature>
<feature type="compositionally biased region" description="Basic and acidic residues" evidence="8">
    <location>
        <begin position="687"/>
        <end position="696"/>
    </location>
</feature>
<comment type="subcellular location">
    <subcellularLocation>
        <location evidence="1">Membrane</location>
        <topology evidence="1">Multi-pass membrane protein</topology>
    </subcellularLocation>
</comment>
<keyword evidence="4" id="KW-0547">Nucleotide-binding</keyword>
<proteinExistence type="predicted"/>
<organism evidence="12 13">
    <name type="scientific">Luteolibacter rhizosphaerae</name>
    <dbReference type="NCBI Taxonomy" id="2989719"/>
    <lineage>
        <taxon>Bacteria</taxon>
        <taxon>Pseudomonadati</taxon>
        <taxon>Verrucomicrobiota</taxon>
        <taxon>Verrucomicrobiia</taxon>
        <taxon>Verrucomicrobiales</taxon>
        <taxon>Verrucomicrobiaceae</taxon>
        <taxon>Luteolibacter</taxon>
    </lineage>
</organism>
<evidence type="ECO:0000256" key="7">
    <source>
        <dbReference type="ARBA" id="ARBA00023136"/>
    </source>
</evidence>
<evidence type="ECO:0000259" key="10">
    <source>
        <dbReference type="PROSITE" id="PS50006"/>
    </source>
</evidence>
<dbReference type="InterPro" id="IPR008984">
    <property type="entry name" value="SMAD_FHA_dom_sf"/>
</dbReference>
<evidence type="ECO:0000313" key="13">
    <source>
        <dbReference type="Proteomes" id="UP001165653"/>
    </source>
</evidence>